<dbReference type="Gene3D" id="6.10.250.730">
    <property type="match status" value="1"/>
</dbReference>
<name>A0A2P7ARA1_9HYPH</name>
<proteinExistence type="predicted"/>
<dbReference type="RefSeq" id="WP_106717456.1">
    <property type="nucleotide sequence ID" value="NZ_JACHXT010000003.1"/>
</dbReference>
<accession>A0A2P7ARA1</accession>
<dbReference type="EMBL" id="PGGN01000003">
    <property type="protein sequence ID" value="PSH56710.1"/>
    <property type="molecule type" value="Genomic_DNA"/>
</dbReference>
<evidence type="ECO:0000313" key="2">
    <source>
        <dbReference type="Proteomes" id="UP000241158"/>
    </source>
</evidence>
<dbReference type="Pfam" id="PF06169">
    <property type="entry name" value="DUF982"/>
    <property type="match status" value="1"/>
</dbReference>
<reference evidence="2" key="1">
    <citation type="submission" date="2017-11" db="EMBL/GenBank/DDBJ databases">
        <authorList>
            <person name="Kuznetsova I."/>
            <person name="Sazanova A."/>
            <person name="Chirak E."/>
            <person name="Safronova V."/>
            <person name="Willems A."/>
        </authorList>
    </citation>
    <scope>NUCLEOTIDE SEQUENCE [LARGE SCALE GENOMIC DNA]</scope>
    <source>
        <strain evidence="2">PEPV15</strain>
    </source>
</reference>
<protein>
    <recommendedName>
        <fullName evidence="3">DUF982 domain-containing protein</fullName>
    </recommendedName>
</protein>
<dbReference type="AlphaFoldDB" id="A0A2P7ARA1"/>
<gene>
    <name evidence="1" type="ORF">CU100_15270</name>
</gene>
<dbReference type="OrthoDB" id="8117300at2"/>
<sequence>MDELRFASVFVKGPRFGECRELDTVPAALAFMLEHWSGDTGPKKVIALEKLMQAVAGNASAEDARVGFLQAAYEADLLASPDVSE</sequence>
<evidence type="ECO:0000313" key="1">
    <source>
        <dbReference type="EMBL" id="PSH56710.1"/>
    </source>
</evidence>
<organism evidence="1 2">
    <name type="scientific">Phyllobacterium endophyticum</name>
    <dbReference type="NCBI Taxonomy" id="1149773"/>
    <lineage>
        <taxon>Bacteria</taxon>
        <taxon>Pseudomonadati</taxon>
        <taxon>Pseudomonadota</taxon>
        <taxon>Alphaproteobacteria</taxon>
        <taxon>Hyphomicrobiales</taxon>
        <taxon>Phyllobacteriaceae</taxon>
        <taxon>Phyllobacterium</taxon>
    </lineage>
</organism>
<dbReference type="InterPro" id="IPR010385">
    <property type="entry name" value="DUF982"/>
</dbReference>
<comment type="caution">
    <text evidence="1">The sequence shown here is derived from an EMBL/GenBank/DDBJ whole genome shotgun (WGS) entry which is preliminary data.</text>
</comment>
<evidence type="ECO:0008006" key="3">
    <source>
        <dbReference type="Google" id="ProtNLM"/>
    </source>
</evidence>
<keyword evidence="2" id="KW-1185">Reference proteome</keyword>
<dbReference type="Proteomes" id="UP000241158">
    <property type="component" value="Unassembled WGS sequence"/>
</dbReference>